<dbReference type="PANTHER" id="PTHR47926">
    <property type="entry name" value="PENTATRICOPEPTIDE REPEAT-CONTAINING PROTEIN"/>
    <property type="match status" value="1"/>
</dbReference>
<dbReference type="GO" id="GO:0003723">
    <property type="term" value="F:RNA binding"/>
    <property type="evidence" value="ECO:0007669"/>
    <property type="project" value="InterPro"/>
</dbReference>
<organism evidence="1 2">
    <name type="scientific">Dioscorea zingiberensis</name>
    <dbReference type="NCBI Taxonomy" id="325984"/>
    <lineage>
        <taxon>Eukaryota</taxon>
        <taxon>Viridiplantae</taxon>
        <taxon>Streptophyta</taxon>
        <taxon>Embryophyta</taxon>
        <taxon>Tracheophyta</taxon>
        <taxon>Spermatophyta</taxon>
        <taxon>Magnoliopsida</taxon>
        <taxon>Liliopsida</taxon>
        <taxon>Dioscoreales</taxon>
        <taxon>Dioscoreaceae</taxon>
        <taxon>Dioscorea</taxon>
    </lineage>
</organism>
<dbReference type="InterPro" id="IPR046960">
    <property type="entry name" value="PPR_At4g14850-like_plant"/>
</dbReference>
<name>A0A9D5BZJ3_9LILI</name>
<dbReference type="OrthoDB" id="1928216at2759"/>
<proteinExistence type="predicted"/>
<dbReference type="Proteomes" id="UP001085076">
    <property type="component" value="Miscellaneous, Linkage group lg09"/>
</dbReference>
<gene>
    <name evidence="1" type="ORF">J5N97_029029</name>
</gene>
<evidence type="ECO:0008006" key="3">
    <source>
        <dbReference type="Google" id="ProtNLM"/>
    </source>
</evidence>
<dbReference type="Gene3D" id="1.25.40.10">
    <property type="entry name" value="Tetratricopeptide repeat domain"/>
    <property type="match status" value="1"/>
</dbReference>
<dbReference type="AlphaFoldDB" id="A0A9D5BZJ3"/>
<accession>A0A9D5BZJ3</accession>
<evidence type="ECO:0000313" key="1">
    <source>
        <dbReference type="EMBL" id="KAJ0963907.1"/>
    </source>
</evidence>
<evidence type="ECO:0000313" key="2">
    <source>
        <dbReference type="Proteomes" id="UP001085076"/>
    </source>
</evidence>
<dbReference type="GO" id="GO:0009451">
    <property type="term" value="P:RNA modification"/>
    <property type="evidence" value="ECO:0007669"/>
    <property type="project" value="InterPro"/>
</dbReference>
<keyword evidence="2" id="KW-1185">Reference proteome</keyword>
<reference evidence="1" key="2">
    <citation type="journal article" date="2022" name="Hortic Res">
        <title>The genome of Dioscorea zingiberensis sheds light on the biosynthesis, origin and evolution of the medicinally important diosgenin saponins.</title>
        <authorList>
            <person name="Li Y."/>
            <person name="Tan C."/>
            <person name="Li Z."/>
            <person name="Guo J."/>
            <person name="Li S."/>
            <person name="Chen X."/>
            <person name="Wang C."/>
            <person name="Dai X."/>
            <person name="Yang H."/>
            <person name="Song W."/>
            <person name="Hou L."/>
            <person name="Xu J."/>
            <person name="Tong Z."/>
            <person name="Xu A."/>
            <person name="Yuan X."/>
            <person name="Wang W."/>
            <person name="Yang Q."/>
            <person name="Chen L."/>
            <person name="Sun Z."/>
            <person name="Wang K."/>
            <person name="Pan B."/>
            <person name="Chen J."/>
            <person name="Bao Y."/>
            <person name="Liu F."/>
            <person name="Qi X."/>
            <person name="Gang D.R."/>
            <person name="Wen J."/>
            <person name="Li J."/>
        </authorList>
    </citation>
    <scope>NUCLEOTIDE SEQUENCE</scope>
    <source>
        <strain evidence="1">Dzin_1.0</strain>
    </source>
</reference>
<sequence>MKNEGLEIDEVTIATIHKAAGMVGNVLFGRWIHGFYLESGRVEWDVYLGSVLGDMYAKCHSCDDAKKMFQQMPFRDVVAWLYEDII</sequence>
<comment type="caution">
    <text evidence="1">The sequence shown here is derived from an EMBL/GenBank/DDBJ whole genome shotgun (WGS) entry which is preliminary data.</text>
</comment>
<dbReference type="EMBL" id="JAGGNH010000009">
    <property type="protein sequence ID" value="KAJ0963907.1"/>
    <property type="molecule type" value="Genomic_DNA"/>
</dbReference>
<dbReference type="InterPro" id="IPR011990">
    <property type="entry name" value="TPR-like_helical_dom_sf"/>
</dbReference>
<reference evidence="1" key="1">
    <citation type="submission" date="2021-03" db="EMBL/GenBank/DDBJ databases">
        <authorList>
            <person name="Li Z."/>
            <person name="Yang C."/>
        </authorList>
    </citation>
    <scope>NUCLEOTIDE SEQUENCE</scope>
    <source>
        <strain evidence="1">Dzin_1.0</strain>
        <tissue evidence="1">Leaf</tissue>
    </source>
</reference>
<protein>
    <recommendedName>
        <fullName evidence="3">Pentatricopeptide repeat-containing protein</fullName>
    </recommendedName>
</protein>